<feature type="domain" description="DDH" evidence="1">
    <location>
        <begin position="82"/>
        <end position="189"/>
    </location>
</feature>
<dbReference type="SUPFAM" id="SSF64182">
    <property type="entry name" value="DHH phosphoesterases"/>
    <property type="match status" value="1"/>
</dbReference>
<evidence type="ECO:0000259" key="1">
    <source>
        <dbReference type="Pfam" id="PF01368"/>
    </source>
</evidence>
<dbReference type="Gene3D" id="3.90.1640.30">
    <property type="match status" value="1"/>
</dbReference>
<dbReference type="InterPro" id="IPR001667">
    <property type="entry name" value="DDH_dom"/>
</dbReference>
<dbReference type="EMBL" id="JAWDIP010000004">
    <property type="protein sequence ID" value="MDY0396844.1"/>
    <property type="molecule type" value="Genomic_DNA"/>
</dbReference>
<dbReference type="PANTHER" id="PTHR30255">
    <property type="entry name" value="SINGLE-STRANDED-DNA-SPECIFIC EXONUCLEASE RECJ"/>
    <property type="match status" value="1"/>
</dbReference>
<comment type="caution">
    <text evidence="2">The sequence shown here is derived from an EMBL/GenBank/DDBJ whole genome shotgun (WGS) entry which is preliminary data.</text>
</comment>
<reference evidence="2 3" key="1">
    <citation type="submission" date="2023-10" db="EMBL/GenBank/DDBJ databases">
        <title>Virgibacillus halophilus 5B73C genome.</title>
        <authorList>
            <person name="Miliotis G."/>
            <person name="Sengupta P."/>
            <person name="Hameed A."/>
            <person name="Chuvochina M."/>
            <person name="Mcdonagh F."/>
            <person name="Simpson A.C."/>
            <person name="Singh N.K."/>
            <person name="Rekha P.D."/>
            <person name="Raman K."/>
            <person name="Hugenholtz P."/>
            <person name="Venkateswaran K."/>
        </authorList>
    </citation>
    <scope>NUCLEOTIDE SEQUENCE [LARGE SCALE GENOMIC DNA]</scope>
    <source>
        <strain evidence="2 3">5B73C</strain>
    </source>
</reference>
<dbReference type="InterPro" id="IPR051673">
    <property type="entry name" value="SSDNA_exonuclease_RecJ"/>
</dbReference>
<sequence>MISSLANWKLKKELAEKRQWQGSTNEISPIVQELLLQRGITDEVRAQAFLQPDIADLYAPTNLSSMAEAGERVHNAIRNNEKILVFGDYDADGVSSTTVMMSALTELGANCAFYIPNRFTEGYGPNEAAFRQAYDNGFRLIITVDTGIAAVTEAAFAKQLGLDLIITDHHEAQEQLPDAFAIIHPKCSPDYLF</sequence>
<dbReference type="PANTHER" id="PTHR30255:SF2">
    <property type="entry name" value="SINGLE-STRANDED-DNA-SPECIFIC EXONUCLEASE RECJ"/>
    <property type="match status" value="1"/>
</dbReference>
<dbReference type="Pfam" id="PF01368">
    <property type="entry name" value="DHH"/>
    <property type="match status" value="1"/>
</dbReference>
<dbReference type="InterPro" id="IPR038763">
    <property type="entry name" value="DHH_sf"/>
</dbReference>
<evidence type="ECO:0000313" key="3">
    <source>
        <dbReference type="Proteomes" id="UP001281447"/>
    </source>
</evidence>
<keyword evidence="3" id="KW-1185">Reference proteome</keyword>
<dbReference type="Proteomes" id="UP001281447">
    <property type="component" value="Unassembled WGS sequence"/>
</dbReference>
<evidence type="ECO:0000313" key="2">
    <source>
        <dbReference type="EMBL" id="MDY0396844.1"/>
    </source>
</evidence>
<name>A0ABU5CCB4_9BACI</name>
<proteinExistence type="predicted"/>
<protein>
    <submittedName>
        <fullName evidence="2">DHH family phosphoesterase</fullName>
    </submittedName>
</protein>
<gene>
    <name evidence="2" type="ORF">RWE15_24280</name>
</gene>
<accession>A0ABU5CCB4</accession>
<organism evidence="2 3">
    <name type="scientific">Tigheibacillus halophilus</name>
    <dbReference type="NCBI Taxonomy" id="361280"/>
    <lineage>
        <taxon>Bacteria</taxon>
        <taxon>Bacillati</taxon>
        <taxon>Bacillota</taxon>
        <taxon>Bacilli</taxon>
        <taxon>Bacillales</taxon>
        <taxon>Bacillaceae</taxon>
        <taxon>Tigheibacillus</taxon>
    </lineage>
</organism>